<dbReference type="OrthoDB" id="5379943at2759"/>
<comment type="similarity">
    <text evidence="4 14">Belongs to the copper/topaquinone oxidase family.</text>
</comment>
<evidence type="ECO:0000256" key="10">
    <source>
        <dbReference type="ARBA" id="ARBA00023211"/>
    </source>
</evidence>
<comment type="subunit">
    <text evidence="5">Homodimer.</text>
</comment>
<dbReference type="AlphaFoldDB" id="A8N3S6"/>
<dbReference type="GO" id="GO:0008131">
    <property type="term" value="F:primary methylamine oxidase activity"/>
    <property type="evidence" value="ECO:0007669"/>
    <property type="project" value="UniProtKB-EC"/>
</dbReference>
<gene>
    <name evidence="18" type="ORF">CC1G_00597</name>
</gene>
<dbReference type="PROSITE" id="PS01164">
    <property type="entry name" value="COPPER_AMINE_OXID_1"/>
    <property type="match status" value="1"/>
</dbReference>
<dbReference type="InterPro" id="IPR015798">
    <property type="entry name" value="Cu_amine_oxidase_C"/>
</dbReference>
<feature type="region of interest" description="Disordered" evidence="15">
    <location>
        <begin position="1"/>
        <end position="41"/>
    </location>
</feature>
<evidence type="ECO:0000256" key="5">
    <source>
        <dbReference type="ARBA" id="ARBA00011738"/>
    </source>
</evidence>
<keyword evidence="10" id="KW-0464">Manganese</keyword>
<dbReference type="InterPro" id="IPR049948">
    <property type="entry name" value="Cu_Am_ox_TPQ-bd"/>
</dbReference>
<evidence type="ECO:0000256" key="1">
    <source>
        <dbReference type="ARBA" id="ARBA00001935"/>
    </source>
</evidence>
<evidence type="ECO:0000256" key="7">
    <source>
        <dbReference type="ARBA" id="ARBA00022772"/>
    </source>
</evidence>
<keyword evidence="6 14" id="KW-0479">Metal-binding</keyword>
<sequence>MAHDSIPASSNVPATATTKQSTTNVNNKFSPSTHPLDPLTPAETNAITLSIRQYITKETEIKALKFVICSLLPPPKRDVLAYLGIPTTPGGQPEVPKPIVRRAEVELVDVINGGAYNVTVALVGEEWKVQKFVPLDKKFHPMVTVDELEECETVVQQDETIQALAKEVGIEPHQIFCDAWAIGYDERFPHSQRIGQAICFARLSPHENLYAHPLDFVPVVDSNLKKVIHIGELFQCYYFPPSYKKTENGYELSAPTTAPPALDDDPLKAANRERIPPPMRSFDFLPDLMAKSEEGFELRKDLKPLHIVQPEGVSFKMNGHVLEWQNWKMHIGMDFNHREGIALSTITYNDHGEVRPIFYRLSLAEMVVPYGVPEHPHPRKFAFDTGEYGMGTMAKELSLGCDCLGQIHYLPGNYVTHNGSACIIENAICIHEEDAGVLWTHHDYRAGGRGHTVRRRRLVVSMVCTLANYEYIWNFLFYQDGSIEFEVRLTGILLVAPLKDGEPTPFGTTVAPNVNGFYHQHAFSIRVDPMIDGLNNSVVESDVLPLEAPTGSDANFAGNGFHVKDTILEHEAGRQYDLSKERRWKIVNPSRKHYASGKDVGYTISLKGAAMPVMAKPDSWTIRRAPFLRNTLWVCRDVEGEDCGSQRMWPAGQYVPQSREEPNDSIGKWVLGQQKIVDEDILVYLTVGTTHIPRPEDWPVMPVEHFSVTFKPNSFFKVNPSMDVPGAKDTMSVAAFKGSTENGDACCQPSNNSTCCVA</sequence>
<dbReference type="SUPFAM" id="SSF54416">
    <property type="entry name" value="Amine oxidase N-terminal region"/>
    <property type="match status" value="2"/>
</dbReference>
<dbReference type="RefSeq" id="XP_001829418.2">
    <property type="nucleotide sequence ID" value="XM_001829366.2"/>
</dbReference>
<dbReference type="GO" id="GO:0009308">
    <property type="term" value="P:amine metabolic process"/>
    <property type="evidence" value="ECO:0007669"/>
    <property type="project" value="UniProtKB-UniRule"/>
</dbReference>
<dbReference type="InterPro" id="IPR016182">
    <property type="entry name" value="Cu_amine_oxidase_N-reg"/>
</dbReference>
<comment type="cofactor">
    <cofactor evidence="3">
        <name>Zn(2+)</name>
        <dbReference type="ChEBI" id="CHEBI:29105"/>
    </cofactor>
</comment>
<dbReference type="OMA" id="QDGNIEC"/>
<evidence type="ECO:0000256" key="6">
    <source>
        <dbReference type="ARBA" id="ARBA00022723"/>
    </source>
</evidence>
<comment type="cofactor">
    <cofactor evidence="14">
        <name>Cu cation</name>
        <dbReference type="ChEBI" id="CHEBI:23378"/>
    </cofactor>
    <text evidence="14">Contains 1 topaquinone per subunit.</text>
</comment>
<evidence type="ECO:0000256" key="12">
    <source>
        <dbReference type="PIRSR" id="PIRSR600269-50"/>
    </source>
</evidence>
<evidence type="ECO:0000256" key="15">
    <source>
        <dbReference type="SAM" id="MobiDB-lite"/>
    </source>
</evidence>
<reference evidence="18 19" key="1">
    <citation type="journal article" date="2010" name="Proc. Natl. Acad. Sci. U.S.A.">
        <title>Insights into evolution of multicellular fungi from the assembled chromosomes of the mushroom Coprinopsis cinerea (Coprinus cinereus).</title>
        <authorList>
            <person name="Stajich J.E."/>
            <person name="Wilke S.K."/>
            <person name="Ahren D."/>
            <person name="Au C.H."/>
            <person name="Birren B.W."/>
            <person name="Borodovsky M."/>
            <person name="Burns C."/>
            <person name="Canback B."/>
            <person name="Casselton L.A."/>
            <person name="Cheng C.K."/>
            <person name="Deng J."/>
            <person name="Dietrich F.S."/>
            <person name="Fargo D.C."/>
            <person name="Farman M.L."/>
            <person name="Gathman A.C."/>
            <person name="Goldberg J."/>
            <person name="Guigo R."/>
            <person name="Hoegger P.J."/>
            <person name="Hooker J.B."/>
            <person name="Huggins A."/>
            <person name="James T.Y."/>
            <person name="Kamada T."/>
            <person name="Kilaru S."/>
            <person name="Kodira C."/>
            <person name="Kues U."/>
            <person name="Kupfer D."/>
            <person name="Kwan H.S."/>
            <person name="Lomsadze A."/>
            <person name="Li W."/>
            <person name="Lilly W.W."/>
            <person name="Ma L.J."/>
            <person name="Mackey A.J."/>
            <person name="Manning G."/>
            <person name="Martin F."/>
            <person name="Muraguchi H."/>
            <person name="Natvig D.O."/>
            <person name="Palmerini H."/>
            <person name="Ramesh M.A."/>
            <person name="Rehmeyer C.J."/>
            <person name="Roe B.A."/>
            <person name="Shenoy N."/>
            <person name="Stanke M."/>
            <person name="Ter-Hovhannisyan V."/>
            <person name="Tunlid A."/>
            <person name="Velagapudi R."/>
            <person name="Vision T.J."/>
            <person name="Zeng Q."/>
            <person name="Zolan M.E."/>
            <person name="Pukkila P.J."/>
        </authorList>
    </citation>
    <scope>NUCLEOTIDE SEQUENCE [LARGE SCALE GENOMIC DNA]</scope>
    <source>
        <strain evidence="19">Okayama-7 / 130 / ATCC MYA-4618 / FGSC 9003</strain>
    </source>
</reference>
<feature type="active site" description="Proton acceptor" evidence="12">
    <location>
        <position position="384"/>
    </location>
</feature>
<dbReference type="InterPro" id="IPR036460">
    <property type="entry name" value="Cu_amine_oxidase_C_sf"/>
</dbReference>
<keyword evidence="9 14" id="KW-0186">Copper</keyword>
<comment type="catalytic activity">
    <reaction evidence="11">
        <text>a primary methyl amine + O2 + H2O = an aldehyde + H2O2 + NH4(+)</text>
        <dbReference type="Rhea" id="RHEA:16153"/>
        <dbReference type="ChEBI" id="CHEBI:15377"/>
        <dbReference type="ChEBI" id="CHEBI:15379"/>
        <dbReference type="ChEBI" id="CHEBI:16240"/>
        <dbReference type="ChEBI" id="CHEBI:17478"/>
        <dbReference type="ChEBI" id="CHEBI:28938"/>
        <dbReference type="ChEBI" id="CHEBI:228804"/>
        <dbReference type="EC" id="1.4.3.21"/>
    </reaction>
</comment>
<dbReference type="PANTHER" id="PTHR10638">
    <property type="entry name" value="COPPER AMINE OXIDASE"/>
    <property type="match status" value="1"/>
</dbReference>
<keyword evidence="19" id="KW-1185">Reference proteome</keyword>
<proteinExistence type="inferred from homology"/>
<dbReference type="GO" id="GO:0005507">
    <property type="term" value="F:copper ion binding"/>
    <property type="evidence" value="ECO:0007669"/>
    <property type="project" value="InterPro"/>
</dbReference>
<evidence type="ECO:0000313" key="18">
    <source>
        <dbReference type="EMBL" id="EAU92378.2"/>
    </source>
</evidence>
<dbReference type="Gene3D" id="3.10.450.40">
    <property type="match status" value="2"/>
</dbReference>
<dbReference type="PROSITE" id="PS01165">
    <property type="entry name" value="COPPER_AMINE_OXID_2"/>
    <property type="match status" value="1"/>
</dbReference>
<dbReference type="Gene3D" id="2.70.98.20">
    <property type="entry name" value="Copper amine oxidase, catalytic domain"/>
    <property type="match status" value="1"/>
</dbReference>
<comment type="caution">
    <text evidence="18">The sequence shown here is derived from an EMBL/GenBank/DDBJ whole genome shotgun (WGS) entry which is preliminary data.</text>
</comment>
<feature type="domain" description="Copper amine oxidase catalytic" evidence="16">
    <location>
        <begin position="305"/>
        <end position="722"/>
    </location>
</feature>
<organism evidence="18 19">
    <name type="scientific">Coprinopsis cinerea (strain Okayama-7 / 130 / ATCC MYA-4618 / FGSC 9003)</name>
    <name type="common">Inky cap fungus</name>
    <name type="synonym">Hormographiella aspergillata</name>
    <dbReference type="NCBI Taxonomy" id="240176"/>
    <lineage>
        <taxon>Eukaryota</taxon>
        <taxon>Fungi</taxon>
        <taxon>Dikarya</taxon>
        <taxon>Basidiomycota</taxon>
        <taxon>Agaricomycotina</taxon>
        <taxon>Agaricomycetes</taxon>
        <taxon>Agaricomycetidae</taxon>
        <taxon>Agaricales</taxon>
        <taxon>Agaricineae</taxon>
        <taxon>Psathyrellaceae</taxon>
        <taxon>Coprinopsis</taxon>
    </lineage>
</organism>
<evidence type="ECO:0000259" key="16">
    <source>
        <dbReference type="Pfam" id="PF01179"/>
    </source>
</evidence>
<dbReference type="InterPro" id="IPR015802">
    <property type="entry name" value="Cu_amine_oxidase_N3"/>
</dbReference>
<protein>
    <recommendedName>
        <fullName evidence="14">Amine oxidase</fullName>
        <ecNumber evidence="14">1.4.3.-</ecNumber>
    </recommendedName>
</protein>
<evidence type="ECO:0000313" key="19">
    <source>
        <dbReference type="Proteomes" id="UP000001861"/>
    </source>
</evidence>
<evidence type="ECO:0000259" key="17">
    <source>
        <dbReference type="Pfam" id="PF02728"/>
    </source>
</evidence>
<evidence type="ECO:0000256" key="2">
    <source>
        <dbReference type="ARBA" id="ARBA00001936"/>
    </source>
</evidence>
<feature type="domain" description="Copper amine oxidase N3-terminal" evidence="17">
    <location>
        <begin position="141"/>
        <end position="233"/>
    </location>
</feature>
<dbReference type="KEGG" id="cci:CC1G_00597"/>
<feature type="active site" description="Schiff-base intermediate with substrate; via topaquinone" evidence="12">
    <location>
        <position position="469"/>
    </location>
</feature>
<comment type="cofactor">
    <cofactor evidence="1">
        <name>Cu cation</name>
        <dbReference type="ChEBI" id="CHEBI:23378"/>
    </cofactor>
</comment>
<evidence type="ECO:0000256" key="4">
    <source>
        <dbReference type="ARBA" id="ARBA00007983"/>
    </source>
</evidence>
<accession>A8N3S6</accession>
<dbReference type="GeneID" id="6005847"/>
<dbReference type="FunCoup" id="A8N3S6">
    <property type="interactions" value="47"/>
</dbReference>
<dbReference type="InParanoid" id="A8N3S6"/>
<dbReference type="EC" id="1.4.3.-" evidence="14"/>
<dbReference type="InterPro" id="IPR000269">
    <property type="entry name" value="Cu_amine_oxidase"/>
</dbReference>
<evidence type="ECO:0000256" key="14">
    <source>
        <dbReference type="RuleBase" id="RU000672"/>
    </source>
</evidence>
<dbReference type="Pfam" id="PF02728">
    <property type="entry name" value="Cu_amine_oxidN3"/>
    <property type="match status" value="1"/>
</dbReference>
<dbReference type="Pfam" id="PF01179">
    <property type="entry name" value="Cu_amine_oxid"/>
    <property type="match status" value="1"/>
</dbReference>
<feature type="compositionally biased region" description="Polar residues" evidence="15">
    <location>
        <begin position="7"/>
        <end position="33"/>
    </location>
</feature>
<evidence type="ECO:0000256" key="3">
    <source>
        <dbReference type="ARBA" id="ARBA00001947"/>
    </source>
</evidence>
<dbReference type="Proteomes" id="UP000001861">
    <property type="component" value="Unassembled WGS sequence"/>
</dbReference>
<evidence type="ECO:0000256" key="8">
    <source>
        <dbReference type="ARBA" id="ARBA00023002"/>
    </source>
</evidence>
<feature type="modified residue" description="2',4',5'-topaquinone" evidence="13">
    <location>
        <position position="469"/>
    </location>
</feature>
<dbReference type="PANTHER" id="PTHR10638:SF86">
    <property type="entry name" value="COPPER AMINE OXIDASE 1-RELATED"/>
    <property type="match status" value="1"/>
</dbReference>
<keyword evidence="7 12" id="KW-0801">TPQ</keyword>
<evidence type="ECO:0000256" key="13">
    <source>
        <dbReference type="PIRSR" id="PIRSR600269-51"/>
    </source>
</evidence>
<dbReference type="GO" id="GO:0048038">
    <property type="term" value="F:quinone binding"/>
    <property type="evidence" value="ECO:0007669"/>
    <property type="project" value="InterPro"/>
</dbReference>
<dbReference type="HOGENOM" id="CLU_011500_3_2_1"/>
<comment type="PTM">
    <text evidence="13 14">Topaquinone (TPQ) is generated by copper-dependent autoxidation of a specific tyrosyl residue.</text>
</comment>
<keyword evidence="8 14" id="KW-0560">Oxidoreductase</keyword>
<dbReference type="eggNOG" id="KOG1186">
    <property type="taxonomic scope" value="Eukaryota"/>
</dbReference>
<dbReference type="STRING" id="240176.A8N3S6"/>
<dbReference type="InterPro" id="IPR049947">
    <property type="entry name" value="Cu_Am_Ox_Cu-bd"/>
</dbReference>
<dbReference type="EMBL" id="AACS02000001">
    <property type="protein sequence ID" value="EAU92378.2"/>
    <property type="molecule type" value="Genomic_DNA"/>
</dbReference>
<evidence type="ECO:0000256" key="11">
    <source>
        <dbReference type="ARBA" id="ARBA00048032"/>
    </source>
</evidence>
<name>A8N3S6_COPC7</name>
<comment type="cofactor">
    <cofactor evidence="2">
        <name>Mn(2+)</name>
        <dbReference type="ChEBI" id="CHEBI:29035"/>
    </cofactor>
</comment>
<dbReference type="SUPFAM" id="SSF49998">
    <property type="entry name" value="Amine oxidase catalytic domain"/>
    <property type="match status" value="1"/>
</dbReference>
<dbReference type="VEuPathDB" id="FungiDB:CC1G_00597"/>
<evidence type="ECO:0000256" key="9">
    <source>
        <dbReference type="ARBA" id="ARBA00023008"/>
    </source>
</evidence>